<keyword evidence="3" id="KW-1185">Reference proteome</keyword>
<evidence type="ECO:0000256" key="1">
    <source>
        <dbReference type="SAM" id="SignalP"/>
    </source>
</evidence>
<organism evidence="2 3">
    <name type="scientific">Acidocella aquatica</name>
    <dbReference type="NCBI Taxonomy" id="1922313"/>
    <lineage>
        <taxon>Bacteria</taxon>
        <taxon>Pseudomonadati</taxon>
        <taxon>Pseudomonadota</taxon>
        <taxon>Alphaproteobacteria</taxon>
        <taxon>Acetobacterales</taxon>
        <taxon>Acidocellaceae</taxon>
        <taxon>Acidocella</taxon>
    </lineage>
</organism>
<feature type="signal peptide" evidence="1">
    <location>
        <begin position="1"/>
        <end position="18"/>
    </location>
</feature>
<gene>
    <name evidence="2" type="ORF">GCM10010909_32440</name>
</gene>
<comment type="caution">
    <text evidence="2">The sequence shown here is derived from an EMBL/GenBank/DDBJ whole genome shotgun (WGS) entry which is preliminary data.</text>
</comment>
<dbReference type="Pfam" id="PF07044">
    <property type="entry name" value="DUF1329"/>
    <property type="match status" value="1"/>
</dbReference>
<protein>
    <recommendedName>
        <fullName evidence="4">DUF1329 domain-containing protein</fullName>
    </recommendedName>
</protein>
<dbReference type="RefSeq" id="WP_284259408.1">
    <property type="nucleotide sequence ID" value="NZ_BSOS01000090.1"/>
</dbReference>
<dbReference type="Proteomes" id="UP001156641">
    <property type="component" value="Unassembled WGS sequence"/>
</dbReference>
<keyword evidence="1" id="KW-0732">Signal</keyword>
<reference evidence="3" key="1">
    <citation type="journal article" date="2019" name="Int. J. Syst. Evol. Microbiol.">
        <title>The Global Catalogue of Microorganisms (GCM) 10K type strain sequencing project: providing services to taxonomists for standard genome sequencing and annotation.</title>
        <authorList>
            <consortium name="The Broad Institute Genomics Platform"/>
            <consortium name="The Broad Institute Genome Sequencing Center for Infectious Disease"/>
            <person name="Wu L."/>
            <person name="Ma J."/>
        </authorList>
    </citation>
    <scope>NUCLEOTIDE SEQUENCE [LARGE SCALE GENOMIC DNA]</scope>
    <source>
        <strain evidence="3">NBRC 112502</strain>
    </source>
</reference>
<dbReference type="InterPro" id="IPR010752">
    <property type="entry name" value="DUF1329"/>
</dbReference>
<feature type="chain" id="PRO_5045237892" description="DUF1329 domain-containing protein" evidence="1">
    <location>
        <begin position="19"/>
        <end position="468"/>
    </location>
</feature>
<dbReference type="EMBL" id="BSOS01000090">
    <property type="protein sequence ID" value="GLR68563.1"/>
    <property type="molecule type" value="Genomic_DNA"/>
</dbReference>
<evidence type="ECO:0000313" key="3">
    <source>
        <dbReference type="Proteomes" id="UP001156641"/>
    </source>
</evidence>
<evidence type="ECO:0008006" key="4">
    <source>
        <dbReference type="Google" id="ProtNLM"/>
    </source>
</evidence>
<proteinExistence type="predicted"/>
<dbReference type="Gene3D" id="2.50.20.10">
    <property type="entry name" value="Lipoprotein localisation LolA/LolB/LppX"/>
    <property type="match status" value="1"/>
</dbReference>
<evidence type="ECO:0000313" key="2">
    <source>
        <dbReference type="EMBL" id="GLR68563.1"/>
    </source>
</evidence>
<name>A0ABQ6AB85_9PROT</name>
<sequence length="468" mass="52542">MKRRTFNTLMTSSAGALAAGMAAPKAARAVVTPDLAAQLKTTLTPFGAERAGNADGSIPAWTGGLTTTPDGWTPAQPMPDMFKSDAKVVSINASNMAQYEDKLCESVKFMMKKWPDFRIDVYPTHRTAAAPQWVYDNTYQNALRTTPVAGGSRLGFANAYGGIPFPIPDPNDPLEAGAQIMWNHNTRWESCNYNRMISAWVVSQGQLTLALGYRNTETSPYYQPDGTLETYNGYIRQYHEHFYSPANFNGQELIEWQPTNTTNQPMQVWQYLAGQGRVRKAPELTYDTPASTLDGIGGYDEYYVFYGALDRYDWKLLGKREVYIPYNNNALFLATPENAHQPHFMNPDLVRWELHRVWVVEATLHQGARNVLPRRVFYVDEDTWHAVLGDAYDAQGNLYHHQIMFMETRPDVPSTAYGNSLVYNLQADEYVSGGGAWDMPAPYNEPVSFAPLTPNTFNPQTLGAQDSF</sequence>
<accession>A0ABQ6AB85</accession>